<evidence type="ECO:0000313" key="1">
    <source>
        <dbReference type="Proteomes" id="UP000035642"/>
    </source>
</evidence>
<reference evidence="1" key="1">
    <citation type="submission" date="2012-09" db="EMBL/GenBank/DDBJ databases">
        <authorList>
            <person name="Martin A.A."/>
        </authorList>
    </citation>
    <scope>NUCLEOTIDE SEQUENCE</scope>
</reference>
<evidence type="ECO:0000313" key="2">
    <source>
        <dbReference type="WBParaSite" id="ACAC_0000164201-mRNA-1"/>
    </source>
</evidence>
<dbReference type="Proteomes" id="UP000035642">
    <property type="component" value="Unassembled WGS sequence"/>
</dbReference>
<reference evidence="2" key="2">
    <citation type="submission" date="2017-02" db="UniProtKB">
        <authorList>
            <consortium name="WormBaseParasite"/>
        </authorList>
    </citation>
    <scope>IDENTIFICATION</scope>
</reference>
<keyword evidence="1" id="KW-1185">Reference proteome</keyword>
<proteinExistence type="predicted"/>
<sequence>MREISLQAIVVLQTLLVDGVRSSLIFLPSHEALEPIFVVLSRRCALIRICTLLDISDLHLDFKAFASIWPIPLHRTLLPEFFQSFDGFSNIDFMRELLYGKAFSVHCSGEK</sequence>
<accession>A0A0K0CW60</accession>
<organism evidence="1 2">
    <name type="scientific">Angiostrongylus cantonensis</name>
    <name type="common">Rat lungworm</name>
    <dbReference type="NCBI Taxonomy" id="6313"/>
    <lineage>
        <taxon>Eukaryota</taxon>
        <taxon>Metazoa</taxon>
        <taxon>Ecdysozoa</taxon>
        <taxon>Nematoda</taxon>
        <taxon>Chromadorea</taxon>
        <taxon>Rhabditida</taxon>
        <taxon>Rhabditina</taxon>
        <taxon>Rhabditomorpha</taxon>
        <taxon>Strongyloidea</taxon>
        <taxon>Metastrongylidae</taxon>
        <taxon>Angiostrongylus</taxon>
    </lineage>
</organism>
<dbReference type="WBParaSite" id="ACAC_0000164201-mRNA-1">
    <property type="protein sequence ID" value="ACAC_0000164201-mRNA-1"/>
    <property type="gene ID" value="ACAC_0000164201"/>
</dbReference>
<protein>
    <submittedName>
        <fullName evidence="2">Secreted protein</fullName>
    </submittedName>
</protein>
<dbReference type="AlphaFoldDB" id="A0A0K0CW60"/>
<name>A0A0K0CW60_ANGCA</name>